<proteinExistence type="predicted"/>
<keyword evidence="3" id="KW-1185">Reference proteome</keyword>
<dbReference type="PROSITE" id="PS00201">
    <property type="entry name" value="FLAVODOXIN"/>
    <property type="match status" value="1"/>
</dbReference>
<name>A0ABT7E870_9FIRM</name>
<dbReference type="Pfam" id="PF12724">
    <property type="entry name" value="Flavodoxin_5"/>
    <property type="match status" value="1"/>
</dbReference>
<evidence type="ECO:0000259" key="1">
    <source>
        <dbReference type="Pfam" id="PF12724"/>
    </source>
</evidence>
<dbReference type="InterPro" id="IPR052200">
    <property type="entry name" value="Protoporphyrinogen_IX_DH"/>
</dbReference>
<dbReference type="PANTHER" id="PTHR38030:SF2">
    <property type="entry name" value="PROTOPORPHYRINOGEN IX DEHYDROGENASE [QUINONE]"/>
    <property type="match status" value="1"/>
</dbReference>
<dbReference type="PANTHER" id="PTHR38030">
    <property type="entry name" value="PROTOPORPHYRINOGEN IX DEHYDROGENASE [MENAQUINONE]"/>
    <property type="match status" value="1"/>
</dbReference>
<dbReference type="EMBL" id="JASKYM010000002">
    <property type="protein sequence ID" value="MDK2563131.1"/>
    <property type="molecule type" value="Genomic_DNA"/>
</dbReference>
<dbReference type="Gene3D" id="3.40.50.360">
    <property type="match status" value="1"/>
</dbReference>
<gene>
    <name evidence="2" type="ORF">QOZ84_06195</name>
</gene>
<dbReference type="InterPro" id="IPR001226">
    <property type="entry name" value="Flavodoxin_CS"/>
</dbReference>
<dbReference type="SUPFAM" id="SSF52218">
    <property type="entry name" value="Flavoproteins"/>
    <property type="match status" value="1"/>
</dbReference>
<feature type="domain" description="Flavodoxin" evidence="1">
    <location>
        <begin position="6"/>
        <end position="135"/>
    </location>
</feature>
<comment type="caution">
    <text evidence="2">The sequence shown here is derived from an EMBL/GenBank/DDBJ whole genome shotgun (WGS) entry which is preliminary data.</text>
</comment>
<organism evidence="2 3">
    <name type="scientific">Romboutsia sedimentorum</name>
    <dbReference type="NCBI Taxonomy" id="1368474"/>
    <lineage>
        <taxon>Bacteria</taxon>
        <taxon>Bacillati</taxon>
        <taxon>Bacillota</taxon>
        <taxon>Clostridia</taxon>
        <taxon>Peptostreptococcales</taxon>
        <taxon>Peptostreptococcaceae</taxon>
        <taxon>Romboutsia</taxon>
    </lineage>
</organism>
<evidence type="ECO:0000313" key="3">
    <source>
        <dbReference type="Proteomes" id="UP001301012"/>
    </source>
</evidence>
<dbReference type="InterPro" id="IPR026816">
    <property type="entry name" value="Flavodoxin_dom"/>
</dbReference>
<dbReference type="InterPro" id="IPR029039">
    <property type="entry name" value="Flavoprotein-like_sf"/>
</dbReference>
<dbReference type="RefSeq" id="WP_284132094.1">
    <property type="nucleotide sequence ID" value="NZ_JASKYM010000002.1"/>
</dbReference>
<reference evidence="2 3" key="1">
    <citation type="submission" date="2023-05" db="EMBL/GenBank/DDBJ databases">
        <title>Rombocin, a short stable natural nisin variant, displays selective antimicrobial activity against Listeria monocytogenes and employs dual mode of action to kill target bacterial strains.</title>
        <authorList>
            <person name="Wambui J."/>
            <person name="Stephan R."/>
            <person name="Kuipers O.P."/>
        </authorList>
    </citation>
    <scope>NUCLEOTIDE SEQUENCE [LARGE SCALE GENOMIC DNA]</scope>
    <source>
        <strain evidence="2 3">RC002</strain>
    </source>
</reference>
<dbReference type="Proteomes" id="UP001301012">
    <property type="component" value="Unassembled WGS sequence"/>
</dbReference>
<sequence length="175" mass="20235">MNKKTVVIYKSKYGSTKRYAGWIALKLDADLYEVRDIRVRDLDDYDTIIYGGGLYIGKINGIKFLIDNYEKIKNKKIIVFAVGMESNNIDINKKTLDMNFDEDMINNINLFNFIGAFDYSKLNLIDKVLMKGLKSRISKKNITDMTDEDKIVLEGFDKLIDLCDKKSIHILVKNI</sequence>
<protein>
    <submittedName>
        <fullName evidence="2">Flavodoxin domain-containing protein</fullName>
    </submittedName>
</protein>
<evidence type="ECO:0000313" key="2">
    <source>
        <dbReference type="EMBL" id="MDK2563131.1"/>
    </source>
</evidence>
<accession>A0ABT7E870</accession>